<evidence type="ECO:0000256" key="1">
    <source>
        <dbReference type="ARBA" id="ARBA00005239"/>
    </source>
</evidence>
<keyword evidence="7" id="KW-1185">Reference proteome</keyword>
<sequence length="822" mass="95609">MSKKGTGSRGKGDKAELLAALQAANEELRAKLTDIQIELQQEKSKVGRVEREKNQELRQVREHEQHKNAVLLTELKTKLHEEKMKELQAVREALLRQHEAELLRVIKIKDNENQRLQALLHALRDGAPDKAKIVLLSEAKEEAKKGFEAEKIKMQQEISELKGAKKQVEEALTIAVQADKIKAAEIRSVYHLHQEEISRIKKECEREIRRLMEEIKLKDRAVFVLERELGAQAGHAQRLQLQKEALDEQLSQVKEADRHLGSPRRELPYAGGAGDASDPSGSPQLDEKDARRFQLKIAELSAIIRKLEDRNALLSEERNELLKRLREAESQYKPLLDKNKRLTRKNEDLSHTLRRLENKLKFVTQENIEMRQRAGIIRRPSSLNDLDQSQDEREVDFLKLQIVEQQNLIDELSKTLETAGYVKSVLERDKLLRFRKQRKKMAKLPKPVVVETFFGYDEEASLESDGSSISYQTDRTDQTPCTPDDDLEESVAKEETELRFRQLTMEYQALQRAYALLQEQVGGTLDAEREVKTREQLQAEVQRAQTRIEDLEQTLAEQGQDMKWIEEKQALYRRNQELVGKIKQMEIEEGRLKHEVQDARDQNELLEFRILELEERERKSPAISFRHTPFADGKSPLQAYCEAEGVTDILVTELMKQLDILGDNAVSNLTNEEQVVIIQARTVLTLAEKWLQQIEETEAALHRKMVDLESEKELFSKQKGYLDEELDYRKQSLDQAHKQEAGAKVAEILSEEEREKLKAAVEQWKRQVMSELRERDAQILRRGLRIKELEERIEGQKRQIKELEEKFLFLFLFFSLAFILWS</sequence>
<feature type="coiled-coil region" evidence="3">
    <location>
        <begin position="14"/>
        <end position="97"/>
    </location>
</feature>
<evidence type="ECO:0000256" key="4">
    <source>
        <dbReference type="SAM" id="MobiDB-lite"/>
    </source>
</evidence>
<proteinExistence type="inferred from homology"/>
<dbReference type="InterPro" id="IPR024836">
    <property type="entry name" value="JAKMIP"/>
</dbReference>
<protein>
    <submittedName>
        <fullName evidence="6">Janus kinase and microtubule interacting protein 3</fullName>
    </submittedName>
</protein>
<evidence type="ECO:0000256" key="2">
    <source>
        <dbReference type="ARBA" id="ARBA00023054"/>
    </source>
</evidence>
<dbReference type="Proteomes" id="UP000008912">
    <property type="component" value="Unassembled WGS sequence"/>
</dbReference>
<name>A0A7N5JCL8_AILME</name>
<feature type="coiled-coil region" evidence="3">
    <location>
        <begin position="290"/>
        <end position="415"/>
    </location>
</feature>
<evidence type="ECO:0000256" key="3">
    <source>
        <dbReference type="SAM" id="Coils"/>
    </source>
</evidence>
<dbReference type="GO" id="GO:0019900">
    <property type="term" value="F:kinase binding"/>
    <property type="evidence" value="ECO:0007669"/>
    <property type="project" value="InterPro"/>
</dbReference>
<keyword evidence="2 3" id="KW-0175">Coiled coil</keyword>
<dbReference type="AlphaFoldDB" id="A0A7N5JCL8"/>
<accession>A0A7N5JCL8</accession>
<feature type="region of interest" description="Disordered" evidence="4">
    <location>
        <begin position="252"/>
        <end position="287"/>
    </location>
</feature>
<evidence type="ECO:0000313" key="7">
    <source>
        <dbReference type="Proteomes" id="UP000008912"/>
    </source>
</evidence>
<reference evidence="6" key="3">
    <citation type="submission" date="2025-09" db="UniProtKB">
        <authorList>
            <consortium name="Ensembl"/>
        </authorList>
    </citation>
    <scope>IDENTIFICATION</scope>
</reference>
<organism evidence="6 7">
    <name type="scientific">Ailuropoda melanoleuca</name>
    <name type="common">Giant panda</name>
    <dbReference type="NCBI Taxonomy" id="9646"/>
    <lineage>
        <taxon>Eukaryota</taxon>
        <taxon>Metazoa</taxon>
        <taxon>Chordata</taxon>
        <taxon>Craniata</taxon>
        <taxon>Vertebrata</taxon>
        <taxon>Euteleostomi</taxon>
        <taxon>Mammalia</taxon>
        <taxon>Eutheria</taxon>
        <taxon>Laurasiatheria</taxon>
        <taxon>Carnivora</taxon>
        <taxon>Caniformia</taxon>
        <taxon>Ursidae</taxon>
        <taxon>Ailuropoda</taxon>
    </lineage>
</organism>
<gene>
    <name evidence="6" type="primary">JAKMIP3</name>
</gene>
<feature type="domain" description="Janus kinase and microtubule-interacting protein C-terminal" evidence="5">
    <location>
        <begin position="427"/>
        <end position="623"/>
    </location>
</feature>
<dbReference type="PANTHER" id="PTHR18935">
    <property type="entry name" value="GOLGIN SUBFAMILY A MEMBER 4-LIKE ISOFORM X1"/>
    <property type="match status" value="1"/>
</dbReference>
<feature type="compositionally biased region" description="Polar residues" evidence="4">
    <location>
        <begin position="464"/>
        <end position="481"/>
    </location>
</feature>
<reference evidence="6 7" key="1">
    <citation type="journal article" date="2010" name="Nature">
        <title>The sequence and de novo assembly of the giant panda genome.</title>
        <authorList>
            <person name="Li R."/>
            <person name="Fan W."/>
            <person name="Tian G."/>
            <person name="Zhu H."/>
            <person name="He L."/>
            <person name="Cai J."/>
            <person name="Huang Q."/>
            <person name="Cai Q."/>
            <person name="Li B."/>
            <person name="Bai Y."/>
            <person name="Zhang Z."/>
            <person name="Zhang Y."/>
            <person name="Wang W."/>
            <person name="Li J."/>
            <person name="Wei F."/>
            <person name="Li H."/>
            <person name="Jian M."/>
            <person name="Li J."/>
            <person name="Zhang Z."/>
            <person name="Nielsen R."/>
            <person name="Li D."/>
            <person name="Gu W."/>
            <person name="Yang Z."/>
            <person name="Xuan Z."/>
            <person name="Ryder O.A."/>
            <person name="Leung F.C."/>
            <person name="Zhou Y."/>
            <person name="Cao J."/>
            <person name="Sun X."/>
            <person name="Fu Y."/>
            <person name="Fang X."/>
            <person name="Guo X."/>
            <person name="Wang B."/>
            <person name="Hou R."/>
            <person name="Shen F."/>
            <person name="Mu B."/>
            <person name="Ni P."/>
            <person name="Lin R."/>
            <person name="Qian W."/>
            <person name="Wang G."/>
            <person name="Yu C."/>
            <person name="Nie W."/>
            <person name="Wang J."/>
            <person name="Wu Z."/>
            <person name="Liang H."/>
            <person name="Min J."/>
            <person name="Wu Q."/>
            <person name="Cheng S."/>
            <person name="Ruan J."/>
            <person name="Wang M."/>
            <person name="Shi Z."/>
            <person name="Wen M."/>
            <person name="Liu B."/>
            <person name="Ren X."/>
            <person name="Zheng H."/>
            <person name="Dong D."/>
            <person name="Cook K."/>
            <person name="Shan G."/>
            <person name="Zhang H."/>
            <person name="Kosiol C."/>
            <person name="Xie X."/>
            <person name="Lu Z."/>
            <person name="Zheng H."/>
            <person name="Li Y."/>
            <person name="Steiner C.C."/>
            <person name="Lam T.T."/>
            <person name="Lin S."/>
            <person name="Zhang Q."/>
            <person name="Li G."/>
            <person name="Tian J."/>
            <person name="Gong T."/>
            <person name="Liu H."/>
            <person name="Zhang D."/>
            <person name="Fang L."/>
            <person name="Ye C."/>
            <person name="Zhang J."/>
            <person name="Hu W."/>
            <person name="Xu A."/>
            <person name="Ren Y."/>
            <person name="Zhang G."/>
            <person name="Bruford M.W."/>
            <person name="Li Q."/>
            <person name="Ma L."/>
            <person name="Guo Y."/>
            <person name="An N."/>
            <person name="Hu Y."/>
            <person name="Zheng Y."/>
            <person name="Shi Y."/>
            <person name="Li Z."/>
            <person name="Liu Q."/>
            <person name="Chen Y."/>
            <person name="Zhao J."/>
            <person name="Qu N."/>
            <person name="Zhao S."/>
            <person name="Tian F."/>
            <person name="Wang X."/>
            <person name="Wang H."/>
            <person name="Xu L."/>
            <person name="Liu X."/>
            <person name="Vinar T."/>
            <person name="Wang Y."/>
            <person name="Lam T.W."/>
            <person name="Yiu S.M."/>
            <person name="Liu S."/>
            <person name="Zhang H."/>
            <person name="Li D."/>
            <person name="Huang Y."/>
            <person name="Wang X."/>
            <person name="Yang G."/>
            <person name="Jiang Z."/>
            <person name="Wang J."/>
            <person name="Qin N."/>
            <person name="Li L."/>
            <person name="Li J."/>
            <person name="Bolund L."/>
            <person name="Kristiansen K."/>
            <person name="Wong G.K."/>
            <person name="Olson M."/>
            <person name="Zhang X."/>
            <person name="Li S."/>
            <person name="Yang H."/>
            <person name="Wang J."/>
            <person name="Wang J."/>
        </authorList>
    </citation>
    <scope>NUCLEOTIDE SEQUENCE [LARGE SCALE GENOMIC DNA]</scope>
</reference>
<dbReference type="Pfam" id="PF16034">
    <property type="entry name" value="JAKMIP_CC3"/>
    <property type="match status" value="1"/>
</dbReference>
<feature type="coiled-coil region" evidence="3">
    <location>
        <begin position="493"/>
        <end position="616"/>
    </location>
</feature>
<dbReference type="Ensembl" id="ENSAMET00000026058.1">
    <property type="protein sequence ID" value="ENSAMEP00000023406.1"/>
    <property type="gene ID" value="ENSAMEG00000010847.2"/>
</dbReference>
<dbReference type="GeneTree" id="ENSGT00940000153713"/>
<evidence type="ECO:0000313" key="6">
    <source>
        <dbReference type="Ensembl" id="ENSAMEP00000023406.1"/>
    </source>
</evidence>
<feature type="compositionally biased region" description="Basic and acidic residues" evidence="4">
    <location>
        <begin position="254"/>
        <end position="267"/>
    </location>
</feature>
<dbReference type="InterPro" id="IPR031994">
    <property type="entry name" value="JAKMIP_C"/>
</dbReference>
<feature type="coiled-coil region" evidence="3">
    <location>
        <begin position="747"/>
        <end position="806"/>
    </location>
</feature>
<comment type="similarity">
    <text evidence="1">Belongs to the JAKMIP family.</text>
</comment>
<dbReference type="PANTHER" id="PTHR18935:SF9">
    <property type="entry name" value="JANUS KINASE AND MICROTUBULE-INTERACTING PROTEIN 3"/>
    <property type="match status" value="1"/>
</dbReference>
<reference evidence="6" key="2">
    <citation type="submission" date="2025-08" db="UniProtKB">
        <authorList>
            <consortium name="Ensembl"/>
        </authorList>
    </citation>
    <scope>IDENTIFICATION</scope>
</reference>
<dbReference type="GO" id="GO:0008017">
    <property type="term" value="F:microtubule binding"/>
    <property type="evidence" value="ECO:0007669"/>
    <property type="project" value="InterPro"/>
</dbReference>
<feature type="region of interest" description="Disordered" evidence="4">
    <location>
        <begin position="464"/>
        <end position="486"/>
    </location>
</feature>
<evidence type="ECO:0000259" key="5">
    <source>
        <dbReference type="Pfam" id="PF16034"/>
    </source>
</evidence>